<keyword evidence="5 7" id="KW-0627">Porphyrin biosynthesis</keyword>
<dbReference type="InterPro" id="IPR033659">
    <property type="entry name" value="Ferrochelatase_N"/>
</dbReference>
<dbReference type="GO" id="GO:0006783">
    <property type="term" value="P:heme biosynthetic process"/>
    <property type="evidence" value="ECO:0007669"/>
    <property type="project" value="UniProtKB-UniRule"/>
</dbReference>
<dbReference type="CDD" id="cd03411">
    <property type="entry name" value="Ferrochelatase_N"/>
    <property type="match status" value="1"/>
</dbReference>
<evidence type="ECO:0000256" key="4">
    <source>
        <dbReference type="ARBA" id="ARBA00023239"/>
    </source>
</evidence>
<evidence type="ECO:0000256" key="5">
    <source>
        <dbReference type="ARBA" id="ARBA00023244"/>
    </source>
</evidence>
<dbReference type="Pfam" id="PF00762">
    <property type="entry name" value="Ferrochelatase"/>
    <property type="match status" value="1"/>
</dbReference>
<dbReference type="GO" id="GO:0004325">
    <property type="term" value="F:ferrochelatase activity"/>
    <property type="evidence" value="ECO:0007669"/>
    <property type="project" value="UniProtKB-UniRule"/>
</dbReference>
<evidence type="ECO:0000256" key="3">
    <source>
        <dbReference type="ARBA" id="ARBA00023133"/>
    </source>
</evidence>
<keyword evidence="2 7" id="KW-0408">Iron</keyword>
<feature type="binding site" evidence="7">
    <location>
        <position position="62"/>
    </location>
    <ligand>
        <name>Fe-coproporphyrin III</name>
        <dbReference type="ChEBI" id="CHEBI:68438"/>
    </ligand>
</feature>
<dbReference type="EC" id="4.99.1.9" evidence="7"/>
<evidence type="ECO:0000256" key="8">
    <source>
        <dbReference type="RuleBase" id="RU004185"/>
    </source>
</evidence>
<dbReference type="PANTHER" id="PTHR11108:SF1">
    <property type="entry name" value="FERROCHELATASE, MITOCHONDRIAL"/>
    <property type="match status" value="1"/>
</dbReference>
<reference evidence="9 10" key="1">
    <citation type="submission" date="2015-06" db="EMBL/GenBank/DDBJ databases">
        <title>Investigation of pathophysiology for high-risk pregnancy and development of treatment modality based on it.</title>
        <authorList>
            <person name="Kim B.-C."/>
            <person name="Lim S."/>
        </authorList>
    </citation>
    <scope>NUCLEOTIDE SEQUENCE [LARGE SCALE GENOMIC DNA]</scope>
    <source>
        <strain evidence="9 10">AD1-86</strain>
    </source>
</reference>
<evidence type="ECO:0000256" key="1">
    <source>
        <dbReference type="ARBA" id="ARBA00004744"/>
    </source>
</evidence>
<protein>
    <recommendedName>
        <fullName evidence="7">Coproporphyrin III ferrochelatase</fullName>
        <ecNumber evidence="7">4.99.1.9</ecNumber>
    </recommendedName>
</protein>
<dbReference type="CDD" id="cd00419">
    <property type="entry name" value="Ferrochelatase_C"/>
    <property type="match status" value="1"/>
</dbReference>
<dbReference type="SUPFAM" id="SSF53800">
    <property type="entry name" value="Chelatase"/>
    <property type="match status" value="1"/>
</dbReference>
<dbReference type="KEGG" id="dva:DAD186_19290"/>
<keyword evidence="3 7" id="KW-0350">Heme biosynthesis</keyword>
<sequence>MTEAAVTENGRAYTAVLFSSFGGPEKHEDVIPFLRNVTRGRGIPDERLEEVATHYRALGGKSPINEQNRDLITRLEAELKRRELDLPVYWGNRNWEPYVADTVRRIHEDGHTKVVGLVTSAYSSYSSCHQYHEDFRKALDETGLKGTLAIDKARVYYNHPGFLEPVVDGVKNALEAHRAHGHEAGAIEILFSTHSIPTTMADVSGPRHTWEKGSGGWYVAQHEAAIEYVMKRVREELGSAHTPENYRLVYQSRSGAPHVPWLEPDINDVIDELEGRSAVVVVPIGFVTDHVEVVWDLHTEAKESAEKKGLAFIRVATSGSDDRFIGALADLVEEAVTPGFERRAVIDVPGALENEKRTGDCGLECCLVRTPEGTFA</sequence>
<accession>A0A1B0ZKJ7</accession>
<dbReference type="UniPathway" id="UPA00252"/>
<comment type="pathway">
    <text evidence="1 7">Porphyrin-containing compound metabolism; protoheme biosynthesis.</text>
</comment>
<feature type="binding site" evidence="7">
    <location>
        <position position="292"/>
    </location>
    <ligand>
        <name>Fe(2+)</name>
        <dbReference type="ChEBI" id="CHEBI:29033"/>
    </ligand>
</feature>
<dbReference type="STRING" id="1630135.DAD186_19290"/>
<feature type="binding site" evidence="7">
    <location>
        <position position="194"/>
    </location>
    <ligand>
        <name>Fe(2+)</name>
        <dbReference type="ChEBI" id="CHEBI:29033"/>
    </ligand>
</feature>
<dbReference type="AlphaFoldDB" id="A0A1B0ZKJ7"/>
<evidence type="ECO:0000256" key="7">
    <source>
        <dbReference type="HAMAP-Rule" id="MF_00323"/>
    </source>
</evidence>
<dbReference type="NCBIfam" id="NF000689">
    <property type="entry name" value="PRK00035.2-1"/>
    <property type="match status" value="1"/>
</dbReference>
<evidence type="ECO:0000313" key="10">
    <source>
        <dbReference type="Proteomes" id="UP000092596"/>
    </source>
</evidence>
<dbReference type="InterPro" id="IPR033644">
    <property type="entry name" value="Ferrochelatase_C"/>
</dbReference>
<name>A0A1B0ZKJ7_9MICO</name>
<comment type="function">
    <text evidence="7">Involved in coproporphyrin-dependent heme b biosynthesis. Catalyzes the insertion of ferrous iron into coproporphyrin III to form Fe-coproporphyrin III.</text>
</comment>
<dbReference type="PATRIC" id="fig|1630135.4.peg.1925"/>
<organism evidence="9 10">
    <name type="scientific">Dermabacter vaginalis</name>
    <dbReference type="NCBI Taxonomy" id="1630135"/>
    <lineage>
        <taxon>Bacteria</taxon>
        <taxon>Bacillati</taxon>
        <taxon>Actinomycetota</taxon>
        <taxon>Actinomycetes</taxon>
        <taxon>Micrococcales</taxon>
        <taxon>Dermabacteraceae</taxon>
        <taxon>Dermabacter</taxon>
    </lineage>
</organism>
<keyword evidence="7" id="KW-0963">Cytoplasm</keyword>
<gene>
    <name evidence="7" type="primary">cpfC</name>
    <name evidence="9" type="ORF">DAD186_19290</name>
</gene>
<dbReference type="InterPro" id="IPR001015">
    <property type="entry name" value="Ferrochelatase"/>
</dbReference>
<dbReference type="RefSeq" id="WP_065248460.1">
    <property type="nucleotide sequence ID" value="NZ_CP012117.1"/>
</dbReference>
<evidence type="ECO:0000313" key="9">
    <source>
        <dbReference type="EMBL" id="ANP28479.1"/>
    </source>
</evidence>
<dbReference type="NCBIfam" id="TIGR00109">
    <property type="entry name" value="hemH"/>
    <property type="match status" value="1"/>
</dbReference>
<dbReference type="PANTHER" id="PTHR11108">
    <property type="entry name" value="FERROCHELATASE"/>
    <property type="match status" value="1"/>
</dbReference>
<evidence type="ECO:0000256" key="2">
    <source>
        <dbReference type="ARBA" id="ARBA00023004"/>
    </source>
</evidence>
<evidence type="ECO:0000256" key="6">
    <source>
        <dbReference type="ARBA" id="ARBA00024536"/>
    </source>
</evidence>
<comment type="subcellular location">
    <subcellularLocation>
        <location evidence="7">Cytoplasm</location>
    </subcellularLocation>
</comment>
<dbReference type="HAMAP" id="MF_00323">
    <property type="entry name" value="Ferrochelatase"/>
    <property type="match status" value="1"/>
</dbReference>
<keyword evidence="4 7" id="KW-0456">Lyase</keyword>
<comment type="caution">
    <text evidence="7">Lacks conserved residue(s) required for the propagation of feature annotation.</text>
</comment>
<dbReference type="Proteomes" id="UP000092596">
    <property type="component" value="Chromosome"/>
</dbReference>
<proteinExistence type="inferred from homology"/>
<dbReference type="EMBL" id="CP012117">
    <property type="protein sequence ID" value="ANP28479.1"/>
    <property type="molecule type" value="Genomic_DNA"/>
</dbReference>
<dbReference type="GO" id="GO:0005737">
    <property type="term" value="C:cytoplasm"/>
    <property type="evidence" value="ECO:0007669"/>
    <property type="project" value="UniProtKB-SubCell"/>
</dbReference>
<comment type="catalytic activity">
    <reaction evidence="6">
        <text>Fe-coproporphyrin III + 2 H(+) = coproporphyrin III + Fe(2+)</text>
        <dbReference type="Rhea" id="RHEA:49572"/>
        <dbReference type="ChEBI" id="CHEBI:15378"/>
        <dbReference type="ChEBI" id="CHEBI:29033"/>
        <dbReference type="ChEBI" id="CHEBI:68438"/>
        <dbReference type="ChEBI" id="CHEBI:131725"/>
        <dbReference type="EC" id="4.99.1.9"/>
    </reaction>
    <physiologicalReaction direction="right-to-left" evidence="6">
        <dbReference type="Rhea" id="RHEA:49574"/>
    </physiologicalReaction>
</comment>
<dbReference type="GO" id="GO:0046872">
    <property type="term" value="F:metal ion binding"/>
    <property type="evidence" value="ECO:0007669"/>
    <property type="project" value="UniProtKB-KW"/>
</dbReference>
<comment type="similarity">
    <text evidence="7 8">Belongs to the ferrochelatase family.</text>
</comment>
<feature type="binding site" evidence="7">
    <location>
        <position position="131"/>
    </location>
    <ligand>
        <name>Fe-coproporphyrin III</name>
        <dbReference type="ChEBI" id="CHEBI:68438"/>
    </ligand>
</feature>
<dbReference type="Gene3D" id="3.40.50.1400">
    <property type="match status" value="2"/>
</dbReference>
<keyword evidence="7" id="KW-0479">Metal-binding</keyword>